<evidence type="ECO:0000313" key="2">
    <source>
        <dbReference type="Proteomes" id="UP000254602"/>
    </source>
</evidence>
<reference evidence="1 2" key="1">
    <citation type="submission" date="2018-06" db="EMBL/GenBank/DDBJ databases">
        <authorList>
            <consortium name="Pathogen Informatics"/>
            <person name="Doyle S."/>
        </authorList>
    </citation>
    <scope>NUCLEOTIDE SEQUENCE [LARGE SCALE GENOMIC DNA]</scope>
    <source>
        <strain evidence="1 2">NCTC7914</strain>
    </source>
</reference>
<dbReference type="AlphaFoldDB" id="A0A379KSW1"/>
<dbReference type="RefSeq" id="WP_115275395.1">
    <property type="nucleotide sequence ID" value="NZ_JBJDNM010000001.1"/>
</dbReference>
<sequence>MSLLHQASLPFGLRSGSNFTPAHSLKPLLHGISELQVPGPEAVWAIGEVDLGQSVRLLRFYLDNEDYWLQVLMNGAVPGDIVLFGYHSAVPVHDQAHLQRLTGSVPKAGMPIFEHEGSLYSRQWGREAGLAEWVALCEAVTSPEARYRIQHRSMLYARDTGLPGRREFLLLSVEEDEHGALTYTTSLGITLFPTDFHVT</sequence>
<accession>A0A379KSW1</accession>
<dbReference type="Proteomes" id="UP000254602">
    <property type="component" value="Unassembled WGS sequence"/>
</dbReference>
<organism evidence="1 2">
    <name type="scientific">Pseudomonas putida</name>
    <name type="common">Arthrobacter siderocapsulatus</name>
    <dbReference type="NCBI Taxonomy" id="303"/>
    <lineage>
        <taxon>Bacteria</taxon>
        <taxon>Pseudomonadati</taxon>
        <taxon>Pseudomonadota</taxon>
        <taxon>Gammaproteobacteria</taxon>
        <taxon>Pseudomonadales</taxon>
        <taxon>Pseudomonadaceae</taxon>
        <taxon>Pseudomonas</taxon>
    </lineage>
</organism>
<dbReference type="Pfam" id="PF10679">
    <property type="entry name" value="DUF2491"/>
    <property type="match status" value="1"/>
</dbReference>
<proteinExistence type="predicted"/>
<dbReference type="InterPro" id="IPR019621">
    <property type="entry name" value="DUF2491"/>
</dbReference>
<dbReference type="EMBL" id="UGUY01000001">
    <property type="protein sequence ID" value="SUD70595.1"/>
    <property type="molecule type" value="Genomic_DNA"/>
</dbReference>
<protein>
    <submittedName>
        <fullName evidence="1">Protein of uncharacterized function (DUF2491)</fullName>
    </submittedName>
</protein>
<gene>
    <name evidence="1" type="ORF">NCTC7914_04763</name>
</gene>
<name>A0A379KSW1_PSEPU</name>
<evidence type="ECO:0000313" key="1">
    <source>
        <dbReference type="EMBL" id="SUD70595.1"/>
    </source>
</evidence>